<dbReference type="GO" id="GO:0003964">
    <property type="term" value="F:RNA-directed DNA polymerase activity"/>
    <property type="evidence" value="ECO:0007669"/>
    <property type="project" value="UniProtKB-KW"/>
</dbReference>
<sequence>MGRKHRDFQKIVERIESRIDSWKTKFLSFSGRATLIKAVTSSIAAYYMSVLPFPVGICNEIDRLHRDFLWGHDRERRKIHLVNWRDICLPKSQGGLGIPKSRERNLAFLAKLFWRSQTEKSKPWARICETNLNLSVGRRTIISQGLIMGKEVVRRGSRINIFSGKDTKFWVQHWCKGGILREAISGPLNFREDCLTVSDVAASIGTWDWSQISFELPTPMRNEIAGTLVDGSSDKSDTSVWQFNSKGSPDVKSAYRMMLDYSKGPNAHNLGWIWKIKVHTRVTFFLWLLLRNAIPTKSLLNSRGIDIPNECPLCLSGPESSEHLFKLCRVTTQSEPIPGHYFCLLSVVYLVC</sequence>
<keyword evidence="3" id="KW-1185">Reference proteome</keyword>
<dbReference type="EMBL" id="JAAIUW010000010">
    <property type="protein sequence ID" value="KAF7811076.1"/>
    <property type="molecule type" value="Genomic_DNA"/>
</dbReference>
<feature type="domain" description="Reverse transcriptase zinc-binding" evidence="1">
    <location>
        <begin position="251"/>
        <end position="333"/>
    </location>
</feature>
<dbReference type="PANTHER" id="PTHR33116">
    <property type="entry name" value="REVERSE TRANSCRIPTASE ZINC-BINDING DOMAIN-CONTAINING PROTEIN-RELATED-RELATED"/>
    <property type="match status" value="1"/>
</dbReference>
<proteinExistence type="predicted"/>
<evidence type="ECO:0000259" key="1">
    <source>
        <dbReference type="Pfam" id="PF13966"/>
    </source>
</evidence>
<dbReference type="AlphaFoldDB" id="A0A834SWF4"/>
<reference evidence="2" key="1">
    <citation type="submission" date="2020-09" db="EMBL/GenBank/DDBJ databases">
        <title>Genome-Enabled Discovery of Anthraquinone Biosynthesis in Senna tora.</title>
        <authorList>
            <person name="Kang S.-H."/>
            <person name="Pandey R.P."/>
            <person name="Lee C.-M."/>
            <person name="Sim J.-S."/>
            <person name="Jeong J.-T."/>
            <person name="Choi B.-S."/>
            <person name="Jung M."/>
            <person name="Ginzburg D."/>
            <person name="Zhao K."/>
            <person name="Won S.Y."/>
            <person name="Oh T.-J."/>
            <person name="Yu Y."/>
            <person name="Kim N.-H."/>
            <person name="Lee O.R."/>
            <person name="Lee T.-H."/>
            <person name="Bashyal P."/>
            <person name="Kim T.-S."/>
            <person name="Lee W.-H."/>
            <person name="Kawkins C."/>
            <person name="Kim C.-K."/>
            <person name="Kim J.S."/>
            <person name="Ahn B.O."/>
            <person name="Rhee S.Y."/>
            <person name="Sohng J.K."/>
        </authorList>
    </citation>
    <scope>NUCLEOTIDE SEQUENCE</scope>
    <source>
        <tissue evidence="2">Leaf</tissue>
    </source>
</reference>
<evidence type="ECO:0000313" key="2">
    <source>
        <dbReference type="EMBL" id="KAF7811076.1"/>
    </source>
</evidence>
<accession>A0A834SWF4</accession>
<dbReference type="Proteomes" id="UP000634136">
    <property type="component" value="Unassembled WGS sequence"/>
</dbReference>
<comment type="caution">
    <text evidence="2">The sequence shown here is derived from an EMBL/GenBank/DDBJ whole genome shotgun (WGS) entry which is preliminary data.</text>
</comment>
<dbReference type="PANTHER" id="PTHR33116:SF78">
    <property type="entry name" value="OS12G0587133 PROTEIN"/>
    <property type="match status" value="1"/>
</dbReference>
<protein>
    <submittedName>
        <fullName evidence="2">Reverse transcriptase</fullName>
    </submittedName>
</protein>
<dbReference type="InterPro" id="IPR026960">
    <property type="entry name" value="RVT-Znf"/>
</dbReference>
<dbReference type="Pfam" id="PF13966">
    <property type="entry name" value="zf-RVT"/>
    <property type="match status" value="1"/>
</dbReference>
<keyword evidence="2" id="KW-0808">Transferase</keyword>
<evidence type="ECO:0000313" key="3">
    <source>
        <dbReference type="Proteomes" id="UP000634136"/>
    </source>
</evidence>
<organism evidence="2 3">
    <name type="scientific">Senna tora</name>
    <dbReference type="NCBI Taxonomy" id="362788"/>
    <lineage>
        <taxon>Eukaryota</taxon>
        <taxon>Viridiplantae</taxon>
        <taxon>Streptophyta</taxon>
        <taxon>Embryophyta</taxon>
        <taxon>Tracheophyta</taxon>
        <taxon>Spermatophyta</taxon>
        <taxon>Magnoliopsida</taxon>
        <taxon>eudicotyledons</taxon>
        <taxon>Gunneridae</taxon>
        <taxon>Pentapetalae</taxon>
        <taxon>rosids</taxon>
        <taxon>fabids</taxon>
        <taxon>Fabales</taxon>
        <taxon>Fabaceae</taxon>
        <taxon>Caesalpinioideae</taxon>
        <taxon>Cassia clade</taxon>
        <taxon>Senna</taxon>
    </lineage>
</organism>
<keyword evidence="2" id="KW-0695">RNA-directed DNA polymerase</keyword>
<name>A0A834SWF4_9FABA</name>
<dbReference type="OrthoDB" id="1434716at2759"/>
<keyword evidence="2" id="KW-0548">Nucleotidyltransferase</keyword>
<gene>
    <name evidence="2" type="ORF">G2W53_032052</name>
</gene>